<evidence type="ECO:0000256" key="1">
    <source>
        <dbReference type="ARBA" id="ARBA00022763"/>
    </source>
</evidence>
<dbReference type="InterPro" id="IPR036217">
    <property type="entry name" value="MethylDNA_cys_MeTrfase_DNAb"/>
</dbReference>
<keyword evidence="2" id="KW-0963">Cytoplasm</keyword>
<comment type="caution">
    <text evidence="6">The sequence shown here is derived from an EMBL/GenBank/DDBJ whole genome shotgun (WGS) entry which is preliminary data.</text>
</comment>
<comment type="function">
    <text evidence="2">Involved in the cellular defense against the biological effects of O6-methylguanine (O6-MeG) and O4-methylthymine (O4-MeT) in DNA. Repairs the methylated nucleobase in DNA by stoichiometrically transferring the methyl group to a cysteine residue in the enzyme. This is a suicide reaction: the enzyme is irreversibly inactivated.</text>
</comment>
<feature type="active site" description="Nucleophile; methyl group acceptor" evidence="2">
    <location>
        <position position="166"/>
    </location>
</feature>
<evidence type="ECO:0000313" key="6">
    <source>
        <dbReference type="EMBL" id="MEE4541149.1"/>
    </source>
</evidence>
<evidence type="ECO:0000259" key="5">
    <source>
        <dbReference type="Pfam" id="PF02870"/>
    </source>
</evidence>
<dbReference type="Gene3D" id="3.30.160.70">
    <property type="entry name" value="Methylated DNA-protein cysteine methyltransferase domain"/>
    <property type="match status" value="1"/>
</dbReference>
<dbReference type="InterPro" id="IPR008332">
    <property type="entry name" value="MethylG_MeTrfase_N"/>
</dbReference>
<dbReference type="GO" id="GO:0032259">
    <property type="term" value="P:methylation"/>
    <property type="evidence" value="ECO:0007669"/>
    <property type="project" value="UniProtKB-KW"/>
</dbReference>
<comment type="subcellular location">
    <subcellularLocation>
        <location evidence="2">Cytoplasm</location>
    </subcellularLocation>
</comment>
<dbReference type="SUPFAM" id="SSF46767">
    <property type="entry name" value="Methylated DNA-protein cysteine methyltransferase, C-terminal domain"/>
    <property type="match status" value="1"/>
</dbReference>
<dbReference type="Proteomes" id="UP001344658">
    <property type="component" value="Unassembled WGS sequence"/>
</dbReference>
<keyword evidence="7" id="KW-1185">Reference proteome</keyword>
<name>A0ABU7P5S3_9ACTN</name>
<dbReference type="SUPFAM" id="SSF53155">
    <property type="entry name" value="Methylated DNA-protein cysteine methyltransferase domain"/>
    <property type="match status" value="1"/>
</dbReference>
<dbReference type="EC" id="2.1.1.63" evidence="2"/>
<keyword evidence="1 2" id="KW-0227">DNA damage</keyword>
<dbReference type="RefSeq" id="WP_330793032.1">
    <property type="nucleotide sequence ID" value="NZ_JAZEWV010000002.1"/>
</dbReference>
<keyword evidence="2 6" id="KW-0489">Methyltransferase</keyword>
<dbReference type="InterPro" id="IPR023546">
    <property type="entry name" value="MGMT"/>
</dbReference>
<comment type="catalytic activity">
    <reaction evidence="2">
        <text>a 4-O-methyl-thymidine in DNA + L-cysteinyl-[protein] = a thymidine in DNA + S-methyl-L-cysteinyl-[protein]</text>
        <dbReference type="Rhea" id="RHEA:53428"/>
        <dbReference type="Rhea" id="RHEA-COMP:10131"/>
        <dbReference type="Rhea" id="RHEA-COMP:10132"/>
        <dbReference type="Rhea" id="RHEA-COMP:13555"/>
        <dbReference type="Rhea" id="RHEA-COMP:13556"/>
        <dbReference type="ChEBI" id="CHEBI:29950"/>
        <dbReference type="ChEBI" id="CHEBI:82612"/>
        <dbReference type="ChEBI" id="CHEBI:137386"/>
        <dbReference type="ChEBI" id="CHEBI:137387"/>
        <dbReference type="EC" id="2.1.1.63"/>
    </reaction>
</comment>
<protein>
    <recommendedName>
        <fullName evidence="2">Methylated-DNA--protein-cysteine methyltransferase</fullName>
        <ecNumber evidence="2">2.1.1.63</ecNumber>
    </recommendedName>
    <alternativeName>
        <fullName evidence="2">6-O-methylguanine-DNA methyltransferase</fullName>
        <shortName evidence="2">MGMT</shortName>
    </alternativeName>
    <alternativeName>
        <fullName evidence="2">O-6-methylguanine-DNA-alkyltransferase</fullName>
    </alternativeName>
</protein>
<comment type="catalytic activity">
    <reaction evidence="2">
        <text>a 6-O-methyl-2'-deoxyguanosine in DNA + L-cysteinyl-[protein] = S-methyl-L-cysteinyl-[protein] + a 2'-deoxyguanosine in DNA</text>
        <dbReference type="Rhea" id="RHEA:24000"/>
        <dbReference type="Rhea" id="RHEA-COMP:10131"/>
        <dbReference type="Rhea" id="RHEA-COMP:10132"/>
        <dbReference type="Rhea" id="RHEA-COMP:11367"/>
        <dbReference type="Rhea" id="RHEA-COMP:11368"/>
        <dbReference type="ChEBI" id="CHEBI:29950"/>
        <dbReference type="ChEBI" id="CHEBI:82612"/>
        <dbReference type="ChEBI" id="CHEBI:85445"/>
        <dbReference type="ChEBI" id="CHEBI:85448"/>
        <dbReference type="EC" id="2.1.1.63"/>
    </reaction>
</comment>
<evidence type="ECO:0000259" key="4">
    <source>
        <dbReference type="Pfam" id="PF01035"/>
    </source>
</evidence>
<dbReference type="EMBL" id="JAZEWV010000002">
    <property type="protein sequence ID" value="MEE4541149.1"/>
    <property type="molecule type" value="Genomic_DNA"/>
</dbReference>
<feature type="domain" description="Methylguanine DNA methyltransferase ribonuclease-like" evidence="5">
    <location>
        <begin position="40"/>
        <end position="110"/>
    </location>
</feature>
<dbReference type="InterPro" id="IPR036631">
    <property type="entry name" value="MGMT_N_sf"/>
</dbReference>
<accession>A0ABU7P5S3</accession>
<proteinExistence type="inferred from homology"/>
<dbReference type="InterPro" id="IPR014048">
    <property type="entry name" value="MethylDNA_cys_MeTrfase_DNA-bd"/>
</dbReference>
<dbReference type="Pfam" id="PF02870">
    <property type="entry name" value="Methyltransf_1N"/>
    <property type="match status" value="1"/>
</dbReference>
<evidence type="ECO:0000256" key="3">
    <source>
        <dbReference type="SAM" id="MobiDB-lite"/>
    </source>
</evidence>
<feature type="region of interest" description="Disordered" evidence="3">
    <location>
        <begin position="1"/>
        <end position="42"/>
    </location>
</feature>
<dbReference type="Pfam" id="PF01035">
    <property type="entry name" value="DNA_binding_1"/>
    <property type="match status" value="1"/>
</dbReference>
<dbReference type="PANTHER" id="PTHR10815">
    <property type="entry name" value="METHYLATED-DNA--PROTEIN-CYSTEINE METHYLTRANSFERASE"/>
    <property type="match status" value="1"/>
</dbReference>
<evidence type="ECO:0000256" key="2">
    <source>
        <dbReference type="HAMAP-Rule" id="MF_00772"/>
    </source>
</evidence>
<organism evidence="6 7">
    <name type="scientific">Actinacidiphila polyblastidii</name>
    <dbReference type="NCBI Taxonomy" id="3110430"/>
    <lineage>
        <taxon>Bacteria</taxon>
        <taxon>Bacillati</taxon>
        <taxon>Actinomycetota</taxon>
        <taxon>Actinomycetes</taxon>
        <taxon>Kitasatosporales</taxon>
        <taxon>Streptomycetaceae</taxon>
        <taxon>Actinacidiphila</taxon>
    </lineage>
</organism>
<evidence type="ECO:0000313" key="7">
    <source>
        <dbReference type="Proteomes" id="UP001344658"/>
    </source>
</evidence>
<dbReference type="Gene3D" id="1.10.10.10">
    <property type="entry name" value="Winged helix-like DNA-binding domain superfamily/Winged helix DNA-binding domain"/>
    <property type="match status" value="1"/>
</dbReference>
<reference evidence="6 7" key="1">
    <citation type="submission" date="2023-12" db="EMBL/GenBank/DDBJ databases">
        <title>Streptomyces sp. V4-01.</title>
        <authorList>
            <person name="Somphong A."/>
            <person name="Phongsopitanun W."/>
        </authorList>
    </citation>
    <scope>NUCLEOTIDE SEQUENCE [LARGE SCALE GENOMIC DNA]</scope>
    <source>
        <strain evidence="6 7">V4-01</strain>
    </source>
</reference>
<dbReference type="GO" id="GO:0003908">
    <property type="term" value="F:methylated-DNA-[protein]-cysteine S-methyltransferase activity"/>
    <property type="evidence" value="ECO:0007669"/>
    <property type="project" value="UniProtKB-EC"/>
</dbReference>
<dbReference type="InterPro" id="IPR036388">
    <property type="entry name" value="WH-like_DNA-bd_sf"/>
</dbReference>
<dbReference type="HAMAP" id="MF_00772">
    <property type="entry name" value="OGT"/>
    <property type="match status" value="1"/>
</dbReference>
<keyword evidence="2" id="KW-0234">DNA repair</keyword>
<comment type="similarity">
    <text evidence="2">Belongs to the MGMT family.</text>
</comment>
<gene>
    <name evidence="6" type="ORF">V2S66_04095</name>
</gene>
<comment type="miscellaneous">
    <text evidence="2">This enzyme catalyzes only one turnover and therefore is not strictly catalytic. According to one definition, an enzyme is a biocatalyst that acts repeatedly and over many reaction cycles.</text>
</comment>
<dbReference type="CDD" id="cd06445">
    <property type="entry name" value="ATase"/>
    <property type="match status" value="1"/>
</dbReference>
<keyword evidence="2 6" id="KW-0808">Transferase</keyword>
<dbReference type="NCBIfam" id="TIGR00589">
    <property type="entry name" value="ogt"/>
    <property type="match status" value="1"/>
</dbReference>
<feature type="domain" description="Methylated-DNA-[protein]-cysteine S-methyltransferase DNA binding" evidence="4">
    <location>
        <begin position="115"/>
        <end position="194"/>
    </location>
</feature>
<dbReference type="PANTHER" id="PTHR10815:SF5">
    <property type="entry name" value="METHYLATED-DNA--PROTEIN-CYSTEINE METHYLTRANSFERASE"/>
    <property type="match status" value="1"/>
</dbReference>
<sequence>MPRTQTDETITETHPETGSETGAAAASGTATTAPGGGPRHAVAGSPLGDLVLVAEDGALTGVYFAHQHRGRPGPEKLGERADGEPVLAEARRQLAEFFAGGRREFALPLAARGDDFQRRVWDLIAAIPYGATRTYGDLAGDLGDRLLAQAVGTAVGRNPLSLVVACHRVVGAGGKLTGYAGGLDRKRFLLDLEEPAGERESRLF</sequence>
<feature type="compositionally biased region" description="Low complexity" evidence="3">
    <location>
        <begin position="18"/>
        <end position="33"/>
    </location>
</feature>